<protein>
    <submittedName>
        <fullName evidence="1">Uncharacterized protein</fullName>
    </submittedName>
</protein>
<dbReference type="Proteomes" id="UP000828768">
    <property type="component" value="Segment"/>
</dbReference>
<evidence type="ECO:0000313" key="2">
    <source>
        <dbReference type="Proteomes" id="UP000828768"/>
    </source>
</evidence>
<organism evidence="1 2">
    <name type="scientific">Synechococcus T7-like virus S-TIP28</name>
    <dbReference type="NCBI Taxonomy" id="1332140"/>
    <lineage>
        <taxon>Viruses</taxon>
        <taxon>Duplodnaviria</taxon>
        <taxon>Heunggongvirae</taxon>
        <taxon>Uroviricota</taxon>
        <taxon>Caudoviricetes</taxon>
        <taxon>Autographivirales</taxon>
        <taxon>Autographivirales incertae sedis</taxon>
        <taxon>Tiranvirus</taxon>
        <taxon>Tiranvirus STIP28</taxon>
    </lineage>
</organism>
<proteinExistence type="predicted"/>
<reference evidence="1" key="1">
    <citation type="submission" date="2021-08" db="EMBL/GenBank/DDBJ databases">
        <authorList>
            <person name="Shitrit D."/>
            <person name="Kirzner S."/>
            <person name="Dekel-Bird N.P."/>
            <person name="Avrani S."/>
            <person name="Sabehi G."/>
            <person name="Perkarsky I."/>
            <person name="Peleg M."/>
            <person name="Tahan R."/>
            <person name="Kondratyeva K."/>
            <person name="Lindell D."/>
        </authorList>
    </citation>
    <scope>NUCLEOTIDE SEQUENCE</scope>
</reference>
<keyword evidence="2" id="KW-1185">Reference proteome</keyword>
<dbReference type="EMBL" id="MZ803112">
    <property type="protein sequence ID" value="UAW01046.1"/>
    <property type="molecule type" value="Genomic_DNA"/>
</dbReference>
<accession>A0AAE9BPE6</accession>
<gene>
    <name evidence="1" type="ORF">STIP28_4</name>
</gene>
<evidence type="ECO:0000313" key="1">
    <source>
        <dbReference type="EMBL" id="UAW01046.1"/>
    </source>
</evidence>
<name>A0AAE9BPE6_9CAUD</name>
<sequence>MTEKEKLYKTNVQRSLVEMYAHMEKMLDYIPVGIEEKDLTDDHKEIISKIEAIEEEWIVDPDQREDLSLIKWEDDS</sequence>